<keyword evidence="1" id="KW-1133">Transmembrane helix</keyword>
<dbReference type="RefSeq" id="WP_131551523.1">
    <property type="nucleotide sequence ID" value="NZ_SJSK01000001.1"/>
</dbReference>
<organism evidence="2 3">
    <name type="scientific">Pedobacter frigiditerrae</name>
    <dbReference type="NCBI Taxonomy" id="2530452"/>
    <lineage>
        <taxon>Bacteria</taxon>
        <taxon>Pseudomonadati</taxon>
        <taxon>Bacteroidota</taxon>
        <taxon>Sphingobacteriia</taxon>
        <taxon>Sphingobacteriales</taxon>
        <taxon>Sphingobacteriaceae</taxon>
        <taxon>Pedobacter</taxon>
    </lineage>
</organism>
<evidence type="ECO:0000256" key="1">
    <source>
        <dbReference type="SAM" id="Phobius"/>
    </source>
</evidence>
<accession>A0A4R0N2S3</accession>
<protein>
    <submittedName>
        <fullName evidence="2">Uncharacterized protein</fullName>
    </submittedName>
</protein>
<dbReference type="AlphaFoldDB" id="A0A4R0N2S3"/>
<keyword evidence="1" id="KW-0812">Transmembrane</keyword>
<gene>
    <name evidence="2" type="ORF">EZ428_02490</name>
</gene>
<comment type="caution">
    <text evidence="2">The sequence shown here is derived from an EMBL/GenBank/DDBJ whole genome shotgun (WGS) entry which is preliminary data.</text>
</comment>
<dbReference type="Proteomes" id="UP000292884">
    <property type="component" value="Unassembled WGS sequence"/>
</dbReference>
<feature type="transmembrane region" description="Helical" evidence="1">
    <location>
        <begin position="125"/>
        <end position="142"/>
    </location>
</feature>
<dbReference type="OrthoDB" id="764979at2"/>
<keyword evidence="1" id="KW-0472">Membrane</keyword>
<keyword evidence="3" id="KW-1185">Reference proteome</keyword>
<sequence>MLYFKTITFPDDVTQHQIETALRKSAIKKTTVLDFQKSVIDVNRDKDFLGFESKKSLSFTRTKTSLEFMLPKLIINLPKDELATSYKIRLSAVPFTICLILSMGILTAFVGLLKGTYIFEEMSPVFVGAMLFFLLLMLELKITNARIVKSINNSV</sequence>
<name>A0A4R0N2S3_9SPHI</name>
<proteinExistence type="predicted"/>
<dbReference type="EMBL" id="SJSK01000001">
    <property type="protein sequence ID" value="TCC93657.1"/>
    <property type="molecule type" value="Genomic_DNA"/>
</dbReference>
<evidence type="ECO:0000313" key="3">
    <source>
        <dbReference type="Proteomes" id="UP000292884"/>
    </source>
</evidence>
<evidence type="ECO:0000313" key="2">
    <source>
        <dbReference type="EMBL" id="TCC93657.1"/>
    </source>
</evidence>
<feature type="transmembrane region" description="Helical" evidence="1">
    <location>
        <begin position="92"/>
        <end position="113"/>
    </location>
</feature>
<reference evidence="2 3" key="1">
    <citation type="submission" date="2019-02" db="EMBL/GenBank/DDBJ databases">
        <title>Pedobacter sp. RP-1-13 sp. nov., isolated from Arctic soil.</title>
        <authorList>
            <person name="Dahal R.H."/>
        </authorList>
    </citation>
    <scope>NUCLEOTIDE SEQUENCE [LARGE SCALE GENOMIC DNA]</scope>
    <source>
        <strain evidence="2 3">RP-1-13</strain>
    </source>
</reference>